<proteinExistence type="predicted"/>
<dbReference type="AlphaFoldDB" id="A0A120KB37"/>
<sequence>MSRVDLDALAPIRRHREAQAERVWRQQRELLREREAAVVAARARMQATSEQQTVQREALYGEHCGRALSVSELNAWSTQERRLIGELAEQAQALQALDAEQAQQAQHTAAAQQRLQGRRRDLEKLSAMMEHLVEIPSDE</sequence>
<name>A0A120KB37_PSEFL</name>
<dbReference type="Pfam" id="PF07321">
    <property type="entry name" value="YscO"/>
    <property type="match status" value="1"/>
</dbReference>
<organism evidence="1">
    <name type="scientific">Pseudomonas fluorescens</name>
    <dbReference type="NCBI Taxonomy" id="294"/>
    <lineage>
        <taxon>Bacteria</taxon>
        <taxon>Pseudomonadati</taxon>
        <taxon>Pseudomonadota</taxon>
        <taxon>Gammaproteobacteria</taxon>
        <taxon>Pseudomonadales</taxon>
        <taxon>Pseudomonadaceae</taxon>
        <taxon>Pseudomonas</taxon>
    </lineage>
</organism>
<accession>A0A120KB37</accession>
<dbReference type="Gene3D" id="1.10.287.1700">
    <property type="match status" value="1"/>
</dbReference>
<dbReference type="InterPro" id="IPR053716">
    <property type="entry name" value="Flag_assembly_chemotaxis_eff"/>
</dbReference>
<dbReference type="EMBL" id="KT582783">
    <property type="protein sequence ID" value="AMD40276.1"/>
    <property type="molecule type" value="Genomic_DNA"/>
</dbReference>
<evidence type="ECO:0000313" key="1">
    <source>
        <dbReference type="EMBL" id="AMD40276.1"/>
    </source>
</evidence>
<reference evidence="1" key="1">
    <citation type="submission" date="2015-08" db="EMBL/GenBank/DDBJ databases">
        <title>Identification and characterization of a type III secretion system in Pseudomonas fluorescens 2P24.</title>
        <authorList>
            <person name="Wei H.-L."/>
        </authorList>
    </citation>
    <scope>NUCLEOTIDE SEQUENCE</scope>
    <source>
        <strain evidence="1">2P24</strain>
    </source>
</reference>
<protein>
    <submittedName>
        <fullName evidence="1">RspO</fullName>
    </submittedName>
</protein>
<dbReference type="RefSeq" id="WP_109752496.1">
    <property type="nucleotide sequence ID" value="NZ_CP025542.1"/>
</dbReference>
<dbReference type="InterPro" id="IPR009929">
    <property type="entry name" value="T3SS_YscO"/>
</dbReference>
<gene>
    <name evidence="1" type="primary">rspO</name>
</gene>